<dbReference type="OrthoDB" id="18087at2759"/>
<evidence type="ECO:0000313" key="8">
    <source>
        <dbReference type="Proteomes" id="UP000007879"/>
    </source>
</evidence>
<evidence type="ECO:0000256" key="3">
    <source>
        <dbReference type="ARBA" id="ARBA00023161"/>
    </source>
</evidence>
<gene>
    <name evidence="7" type="primary">105311956</name>
</gene>
<dbReference type="SUPFAM" id="SSF54928">
    <property type="entry name" value="RNA-binding domain, RBD"/>
    <property type="match status" value="1"/>
</dbReference>
<feature type="compositionally biased region" description="Basic and acidic residues" evidence="5">
    <location>
        <begin position="290"/>
        <end position="302"/>
    </location>
</feature>
<sequence length="467" mass="53352">MATISASKYALKRAEKELNQTKVVLRHLPADYTEQDLLELINSERPGYTSPQYTSFYFVPGSESNSSLPSYSRAYFEIPVFDDIKNLRDTFDGLQLGSKTDRGPKSRLIVEFAPYQGSLLQRCKTDPRCDTITKDSEYVSFLEEYEKETAHLPSIDISYLDTVEHVAEVQPTPLVDFIKERKIARRSGGSRNKVLYATGGGKKKKTRETRVIEIKEKPSSSSKDKQWKEKGSGVDKKSSSYQDKGSGQERKGSGYQDKGSGHEKKSKDFDRGKTNGDQASGGEGGGSNRKKGDDSKSKERPDQALYSPRSRRSGNEDKRYERSSKGDDKRGGSSRNEDSRRGGYSDDRRSMRSEERKGGRSDERRGGDERRSDRQYDKTSSRSSYDKRSGSGYYREDSSRSHYKHGGKTSSGYHATTDNYYHFQDDDEPSYEAHRGSGKKREEYSERDDRRYYGNRRNYDDTKKYRQ</sequence>
<comment type="similarity">
    <text evidence="2">Belongs to the RENT3 family.</text>
</comment>
<evidence type="ECO:0000256" key="1">
    <source>
        <dbReference type="ARBA" id="ARBA00004123"/>
    </source>
</evidence>
<reference evidence="8" key="1">
    <citation type="journal article" date="2010" name="Nature">
        <title>The Amphimedon queenslandica genome and the evolution of animal complexity.</title>
        <authorList>
            <person name="Srivastava M."/>
            <person name="Simakov O."/>
            <person name="Chapman J."/>
            <person name="Fahey B."/>
            <person name="Gauthier M.E."/>
            <person name="Mitros T."/>
            <person name="Richards G.S."/>
            <person name="Conaco C."/>
            <person name="Dacre M."/>
            <person name="Hellsten U."/>
            <person name="Larroux C."/>
            <person name="Putnam N.H."/>
            <person name="Stanke M."/>
            <person name="Adamska M."/>
            <person name="Darling A."/>
            <person name="Degnan S.M."/>
            <person name="Oakley T.H."/>
            <person name="Plachetzki D.C."/>
            <person name="Zhai Y."/>
            <person name="Adamski M."/>
            <person name="Calcino A."/>
            <person name="Cummins S.F."/>
            <person name="Goodstein D.M."/>
            <person name="Harris C."/>
            <person name="Jackson D.J."/>
            <person name="Leys S.P."/>
            <person name="Shu S."/>
            <person name="Woodcroft B.J."/>
            <person name="Vervoort M."/>
            <person name="Kosik K.S."/>
            <person name="Manning G."/>
            <person name="Degnan B.M."/>
            <person name="Rokhsar D.S."/>
        </authorList>
    </citation>
    <scope>NUCLEOTIDE SEQUENCE [LARGE SCALE GENOMIC DNA]</scope>
</reference>
<dbReference type="GO" id="GO:0003729">
    <property type="term" value="F:mRNA binding"/>
    <property type="evidence" value="ECO:0007669"/>
    <property type="project" value="TreeGrafter"/>
</dbReference>
<dbReference type="OMA" id="MCAAEKE"/>
<organism evidence="7">
    <name type="scientific">Amphimedon queenslandica</name>
    <name type="common">Sponge</name>
    <dbReference type="NCBI Taxonomy" id="400682"/>
    <lineage>
        <taxon>Eukaryota</taxon>
        <taxon>Metazoa</taxon>
        <taxon>Porifera</taxon>
        <taxon>Demospongiae</taxon>
        <taxon>Heteroscleromorpha</taxon>
        <taxon>Haplosclerida</taxon>
        <taxon>Niphatidae</taxon>
        <taxon>Amphimedon</taxon>
    </lineage>
</organism>
<dbReference type="InterPro" id="IPR005120">
    <property type="entry name" value="UPF3_dom"/>
</dbReference>
<dbReference type="GO" id="GO:0005730">
    <property type="term" value="C:nucleolus"/>
    <property type="evidence" value="ECO:0007669"/>
    <property type="project" value="TreeGrafter"/>
</dbReference>
<dbReference type="GO" id="GO:0000184">
    <property type="term" value="P:nuclear-transcribed mRNA catabolic process, nonsense-mediated decay"/>
    <property type="evidence" value="ECO:0007669"/>
    <property type="project" value="UniProtKB-KW"/>
</dbReference>
<dbReference type="eggNOG" id="KOG1295">
    <property type="taxonomic scope" value="Eukaryota"/>
</dbReference>
<feature type="compositionally biased region" description="Basic and acidic residues" evidence="5">
    <location>
        <begin position="313"/>
        <end position="400"/>
    </location>
</feature>
<evidence type="ECO:0000256" key="2">
    <source>
        <dbReference type="ARBA" id="ARBA00005991"/>
    </source>
</evidence>
<dbReference type="AlphaFoldDB" id="A0A1X7VE34"/>
<proteinExistence type="inferred from homology"/>
<dbReference type="KEGG" id="aqu:105311956"/>
<evidence type="ECO:0000256" key="4">
    <source>
        <dbReference type="ARBA" id="ARBA00023242"/>
    </source>
</evidence>
<feature type="compositionally biased region" description="Basic and acidic residues" evidence="5">
    <location>
        <begin position="259"/>
        <end position="274"/>
    </location>
</feature>
<protein>
    <recommendedName>
        <fullName evidence="6">UPF3 domain-containing protein</fullName>
    </recommendedName>
</protein>
<reference evidence="7" key="2">
    <citation type="submission" date="2017-05" db="UniProtKB">
        <authorList>
            <consortium name="EnsemblMetazoa"/>
        </authorList>
    </citation>
    <scope>IDENTIFICATION</scope>
</reference>
<dbReference type="GO" id="GO:0045727">
    <property type="term" value="P:positive regulation of translation"/>
    <property type="evidence" value="ECO:0007669"/>
    <property type="project" value="TreeGrafter"/>
</dbReference>
<accession>A0A1X7VE34</accession>
<feature type="region of interest" description="Disordered" evidence="5">
    <location>
        <begin position="192"/>
        <end position="467"/>
    </location>
</feature>
<keyword evidence="8" id="KW-1185">Reference proteome</keyword>
<feature type="compositionally biased region" description="Basic and acidic residues" evidence="5">
    <location>
        <begin position="208"/>
        <end position="238"/>
    </location>
</feature>
<dbReference type="EnsemblMetazoa" id="Aqu2.1.37767_001">
    <property type="protein sequence ID" value="Aqu2.1.37767_001"/>
    <property type="gene ID" value="Aqu2.1.37767"/>
</dbReference>
<dbReference type="CDD" id="cd12455">
    <property type="entry name" value="RRM_like_Smg4_UPF3"/>
    <property type="match status" value="1"/>
</dbReference>
<evidence type="ECO:0000256" key="5">
    <source>
        <dbReference type="SAM" id="MobiDB-lite"/>
    </source>
</evidence>
<name>A0A1X7VE34_AMPQE</name>
<dbReference type="InParanoid" id="A0A1X7VE34"/>
<dbReference type="Gene3D" id="3.30.70.330">
    <property type="match status" value="1"/>
</dbReference>
<dbReference type="GO" id="GO:0005737">
    <property type="term" value="C:cytoplasm"/>
    <property type="evidence" value="ECO:0007669"/>
    <property type="project" value="TreeGrafter"/>
</dbReference>
<evidence type="ECO:0000259" key="6">
    <source>
        <dbReference type="Pfam" id="PF03467"/>
    </source>
</evidence>
<evidence type="ECO:0000313" key="7">
    <source>
        <dbReference type="EnsemblMetazoa" id="Aqu2.1.37767_001"/>
    </source>
</evidence>
<dbReference type="InterPro" id="IPR039722">
    <property type="entry name" value="Upf3"/>
</dbReference>
<dbReference type="InterPro" id="IPR012677">
    <property type="entry name" value="Nucleotide-bd_a/b_plait_sf"/>
</dbReference>
<dbReference type="PANTHER" id="PTHR13112">
    <property type="entry name" value="UPF3 REGULATOR OF NONSENSE TRANSCRIPTS-LIKE PROTEIN"/>
    <property type="match status" value="1"/>
</dbReference>
<dbReference type="EnsemblMetazoa" id="XM_011404208.2">
    <property type="protein sequence ID" value="XP_011402510.1"/>
    <property type="gene ID" value="LOC105311956"/>
</dbReference>
<feature type="compositionally biased region" description="Basic and acidic residues" evidence="5">
    <location>
        <begin position="431"/>
        <end position="467"/>
    </location>
</feature>
<comment type="subcellular location">
    <subcellularLocation>
        <location evidence="1">Nucleus</location>
    </subcellularLocation>
</comment>
<feature type="domain" description="UPF3" evidence="6">
    <location>
        <begin position="19"/>
        <end position="182"/>
    </location>
</feature>
<feature type="compositionally biased region" description="Polar residues" evidence="5">
    <location>
        <begin position="408"/>
        <end position="419"/>
    </location>
</feature>
<keyword evidence="4" id="KW-0539">Nucleus</keyword>
<dbReference type="STRING" id="400682.A0A1X7VE34"/>
<dbReference type="PANTHER" id="PTHR13112:SF0">
    <property type="entry name" value="FI21285P1"/>
    <property type="match status" value="1"/>
</dbReference>
<dbReference type="InterPro" id="IPR035979">
    <property type="entry name" value="RBD_domain_sf"/>
</dbReference>
<keyword evidence="3" id="KW-0866">Nonsense-mediated mRNA decay</keyword>
<dbReference type="Pfam" id="PF03467">
    <property type="entry name" value="Smg4_UPF3"/>
    <property type="match status" value="1"/>
</dbReference>
<dbReference type="Proteomes" id="UP000007879">
    <property type="component" value="Unassembled WGS sequence"/>
</dbReference>